<evidence type="ECO:0000313" key="2">
    <source>
        <dbReference type="Proteomes" id="UP000234333"/>
    </source>
</evidence>
<proteinExistence type="predicted"/>
<protein>
    <recommendedName>
        <fullName evidence="3">DUF1508 domain-containing protein</fullName>
    </recommendedName>
</protein>
<sequence>MRPPHFRIVKAAPRTWQVWLVVADGRWIIATETTAARAWAVAITRLAERAPVMEVTA</sequence>
<name>A0A2H1IXJ1_9MICO</name>
<reference evidence="1 2" key="1">
    <citation type="submission" date="2017-03" db="EMBL/GenBank/DDBJ databases">
        <authorList>
            <person name="Afonso C.L."/>
            <person name="Miller P.J."/>
            <person name="Scott M.A."/>
            <person name="Spackman E."/>
            <person name="Goraichik I."/>
            <person name="Dimitrov K.M."/>
            <person name="Suarez D.L."/>
            <person name="Swayne D.E."/>
        </authorList>
    </citation>
    <scope>NUCLEOTIDE SEQUENCE [LARGE SCALE GENOMIC DNA]</scope>
    <source>
        <strain evidence="1 2">CIP 102111</strain>
    </source>
</reference>
<dbReference type="EMBL" id="FXZC01000003">
    <property type="protein sequence ID" value="SMX79919.1"/>
    <property type="molecule type" value="Genomic_DNA"/>
</dbReference>
<dbReference type="AlphaFoldDB" id="A0A2H1IXJ1"/>
<dbReference type="Proteomes" id="UP000234333">
    <property type="component" value="Unassembled WGS sequence"/>
</dbReference>
<organism evidence="1 2">
    <name type="scientific">Brevibacterium casei CIP 102111</name>
    <dbReference type="NCBI Taxonomy" id="1255625"/>
    <lineage>
        <taxon>Bacteria</taxon>
        <taxon>Bacillati</taxon>
        <taxon>Actinomycetota</taxon>
        <taxon>Actinomycetes</taxon>
        <taxon>Micrococcales</taxon>
        <taxon>Brevibacteriaceae</taxon>
        <taxon>Brevibacterium</taxon>
    </lineage>
</organism>
<gene>
    <name evidence="1" type="ORF">BC102111_01695</name>
</gene>
<dbReference type="RefSeq" id="WP_180960603.1">
    <property type="nucleotide sequence ID" value="NZ_FXZC01000003.1"/>
</dbReference>
<accession>A0A2H1IXJ1</accession>
<evidence type="ECO:0000313" key="1">
    <source>
        <dbReference type="EMBL" id="SMX79919.1"/>
    </source>
</evidence>
<evidence type="ECO:0008006" key="3">
    <source>
        <dbReference type="Google" id="ProtNLM"/>
    </source>
</evidence>